<dbReference type="EMBL" id="ML996081">
    <property type="protein sequence ID" value="KAF2157233.1"/>
    <property type="molecule type" value="Genomic_DNA"/>
</dbReference>
<reference evidence="2" key="1">
    <citation type="journal article" date="2020" name="Stud. Mycol.">
        <title>101 Dothideomycetes genomes: a test case for predicting lifestyles and emergence of pathogens.</title>
        <authorList>
            <person name="Haridas S."/>
            <person name="Albert R."/>
            <person name="Binder M."/>
            <person name="Bloem J."/>
            <person name="Labutti K."/>
            <person name="Salamov A."/>
            <person name="Andreopoulos B."/>
            <person name="Baker S."/>
            <person name="Barry K."/>
            <person name="Bills G."/>
            <person name="Bluhm B."/>
            <person name="Cannon C."/>
            <person name="Castanera R."/>
            <person name="Culley D."/>
            <person name="Daum C."/>
            <person name="Ezra D."/>
            <person name="Gonzalez J."/>
            <person name="Henrissat B."/>
            <person name="Kuo A."/>
            <person name="Liang C."/>
            <person name="Lipzen A."/>
            <person name="Lutzoni F."/>
            <person name="Magnuson J."/>
            <person name="Mondo S."/>
            <person name="Nolan M."/>
            <person name="Ohm R."/>
            <person name="Pangilinan J."/>
            <person name="Park H.-J."/>
            <person name="Ramirez L."/>
            <person name="Alfaro M."/>
            <person name="Sun H."/>
            <person name="Tritt A."/>
            <person name="Yoshinaga Y."/>
            <person name="Zwiers L.-H."/>
            <person name="Turgeon B."/>
            <person name="Goodwin S."/>
            <person name="Spatafora J."/>
            <person name="Crous P."/>
            <person name="Grigoriev I."/>
        </authorList>
    </citation>
    <scope>NUCLEOTIDE SEQUENCE</scope>
    <source>
        <strain evidence="2">CBS 260.36</strain>
    </source>
</reference>
<name>A0A9P4JDX6_9PEZI</name>
<dbReference type="AlphaFoldDB" id="A0A9P4JDX6"/>
<organism evidence="2 3">
    <name type="scientific">Myriangium duriaei CBS 260.36</name>
    <dbReference type="NCBI Taxonomy" id="1168546"/>
    <lineage>
        <taxon>Eukaryota</taxon>
        <taxon>Fungi</taxon>
        <taxon>Dikarya</taxon>
        <taxon>Ascomycota</taxon>
        <taxon>Pezizomycotina</taxon>
        <taxon>Dothideomycetes</taxon>
        <taxon>Dothideomycetidae</taxon>
        <taxon>Myriangiales</taxon>
        <taxon>Myriangiaceae</taxon>
        <taxon>Myriangium</taxon>
    </lineage>
</organism>
<proteinExistence type="predicted"/>
<evidence type="ECO:0000313" key="3">
    <source>
        <dbReference type="Proteomes" id="UP000799439"/>
    </source>
</evidence>
<feature type="region of interest" description="Disordered" evidence="1">
    <location>
        <begin position="130"/>
        <end position="211"/>
    </location>
</feature>
<evidence type="ECO:0000256" key="1">
    <source>
        <dbReference type="SAM" id="MobiDB-lite"/>
    </source>
</evidence>
<dbReference type="SUPFAM" id="SSF46689">
    <property type="entry name" value="Homeodomain-like"/>
    <property type="match status" value="1"/>
</dbReference>
<dbReference type="InterPro" id="IPR009057">
    <property type="entry name" value="Homeodomain-like_sf"/>
</dbReference>
<evidence type="ECO:0000313" key="2">
    <source>
        <dbReference type="EMBL" id="KAF2157233.1"/>
    </source>
</evidence>
<dbReference type="OrthoDB" id="3792558at2759"/>
<comment type="caution">
    <text evidence="2">The sequence shown here is derived from an EMBL/GenBank/DDBJ whole genome shotgun (WGS) entry which is preliminary data.</text>
</comment>
<accession>A0A9P4JDX6</accession>
<sequence>MTPIARAIAVNLAQAGYTHEKLAEMLGASRTTITALVKRTEKRAQELGVPLHDDALYQTLQQKRGRQDPVLTVEHKDMIEQYVLRDKEHSKHQSKQIRAFMPLEFPSVSCSTIESALYERGYRRIKHQWKLDKPAAKREKKAAVGQAEAAEPGTEPESQVQAQTQAQAQPVSQPDLDPVLQLDPALQVQLEPQMEPQLQSQPEEQLEQLTGIHFAAQETGSNFLQS</sequence>
<dbReference type="Proteomes" id="UP000799439">
    <property type="component" value="Unassembled WGS sequence"/>
</dbReference>
<keyword evidence="3" id="KW-1185">Reference proteome</keyword>
<feature type="compositionally biased region" description="Low complexity" evidence="1">
    <location>
        <begin position="158"/>
        <end position="174"/>
    </location>
</feature>
<protein>
    <submittedName>
        <fullName evidence="2">Uncharacterized protein</fullName>
    </submittedName>
</protein>
<feature type="compositionally biased region" description="Low complexity" evidence="1">
    <location>
        <begin position="186"/>
        <end position="209"/>
    </location>
</feature>
<gene>
    <name evidence="2" type="ORF">K461DRAFT_289570</name>
</gene>